<proteinExistence type="predicted"/>
<gene>
    <name evidence="2" type="ORF">EXIGLDRAFT_716458</name>
</gene>
<dbReference type="STRING" id="1314781.A0A166BK20"/>
<keyword evidence="3" id="KW-1185">Reference proteome</keyword>
<reference evidence="2 3" key="1">
    <citation type="journal article" date="2016" name="Mol. Biol. Evol.">
        <title>Comparative Genomics of Early-Diverging Mushroom-Forming Fungi Provides Insights into the Origins of Lignocellulose Decay Capabilities.</title>
        <authorList>
            <person name="Nagy L.G."/>
            <person name="Riley R."/>
            <person name="Tritt A."/>
            <person name="Adam C."/>
            <person name="Daum C."/>
            <person name="Floudas D."/>
            <person name="Sun H."/>
            <person name="Yadav J.S."/>
            <person name="Pangilinan J."/>
            <person name="Larsson K.H."/>
            <person name="Matsuura K."/>
            <person name="Barry K."/>
            <person name="Labutti K."/>
            <person name="Kuo R."/>
            <person name="Ohm R.A."/>
            <person name="Bhattacharya S.S."/>
            <person name="Shirouzu T."/>
            <person name="Yoshinaga Y."/>
            <person name="Martin F.M."/>
            <person name="Grigoriev I.V."/>
            <person name="Hibbett D.S."/>
        </authorList>
    </citation>
    <scope>NUCLEOTIDE SEQUENCE [LARGE SCALE GENOMIC DNA]</scope>
    <source>
        <strain evidence="2 3">HHB12029</strain>
    </source>
</reference>
<evidence type="ECO:0000313" key="3">
    <source>
        <dbReference type="Proteomes" id="UP000077266"/>
    </source>
</evidence>
<dbReference type="Pfam" id="PF01814">
    <property type="entry name" value="Hemerythrin"/>
    <property type="match status" value="1"/>
</dbReference>
<dbReference type="PANTHER" id="PTHR38048:SF1">
    <property type="entry name" value="HEMERYTHRIN-LIKE DOMAIN-CONTAINING PROTEIN"/>
    <property type="match status" value="1"/>
</dbReference>
<dbReference type="PANTHER" id="PTHR38048">
    <property type="entry name" value="EXPRESSED PROTEIN"/>
    <property type="match status" value="1"/>
</dbReference>
<dbReference type="Gene3D" id="1.20.120.520">
    <property type="entry name" value="nmb1532 protein domain like"/>
    <property type="match status" value="1"/>
</dbReference>
<dbReference type="InParanoid" id="A0A166BK20"/>
<sequence>MSSSKNTCNNPRAILPEDAVLTSAEERKFNRLSSVMEQFHNHFRHEFNDIYDLADGKFERRGMSLSMYLAQIVSFKRHLEGHHGIEEAYIFPRLAMRMKEFDDDEKHKNSHKGIHDGLDKLSELIHKWRLDASSYSPTELRACLDTWRDVLFRHLDEEVVDLKGSNMRKYWSLEEMDQFMV</sequence>
<organism evidence="2 3">
    <name type="scientific">Exidia glandulosa HHB12029</name>
    <dbReference type="NCBI Taxonomy" id="1314781"/>
    <lineage>
        <taxon>Eukaryota</taxon>
        <taxon>Fungi</taxon>
        <taxon>Dikarya</taxon>
        <taxon>Basidiomycota</taxon>
        <taxon>Agaricomycotina</taxon>
        <taxon>Agaricomycetes</taxon>
        <taxon>Auriculariales</taxon>
        <taxon>Exidiaceae</taxon>
        <taxon>Exidia</taxon>
    </lineage>
</organism>
<dbReference type="EMBL" id="KV425891">
    <property type="protein sequence ID" value="KZW01810.1"/>
    <property type="molecule type" value="Genomic_DNA"/>
</dbReference>
<evidence type="ECO:0000313" key="2">
    <source>
        <dbReference type="EMBL" id="KZW01810.1"/>
    </source>
</evidence>
<protein>
    <recommendedName>
        <fullName evidence="1">Hemerythrin-like domain-containing protein</fullName>
    </recommendedName>
</protein>
<name>A0A166BK20_EXIGL</name>
<dbReference type="Proteomes" id="UP000077266">
    <property type="component" value="Unassembled WGS sequence"/>
</dbReference>
<dbReference type="OrthoDB" id="10044044at2759"/>
<dbReference type="CDD" id="cd12108">
    <property type="entry name" value="Hr-like"/>
    <property type="match status" value="1"/>
</dbReference>
<feature type="domain" description="Hemerythrin-like" evidence="1">
    <location>
        <begin position="34"/>
        <end position="158"/>
    </location>
</feature>
<accession>A0A166BK20</accession>
<dbReference type="AlphaFoldDB" id="A0A166BK20"/>
<dbReference type="InterPro" id="IPR012312">
    <property type="entry name" value="Hemerythrin-like"/>
</dbReference>
<dbReference type="InterPro" id="IPR053206">
    <property type="entry name" value="Dimeric_xanthone_biosynth"/>
</dbReference>
<evidence type="ECO:0000259" key="1">
    <source>
        <dbReference type="Pfam" id="PF01814"/>
    </source>
</evidence>